<dbReference type="EC" id="3.1.4.4" evidence="3"/>
<dbReference type="PANTHER" id="PTHR43856">
    <property type="entry name" value="CARDIOLIPIN HYDROLASE"/>
    <property type="match status" value="1"/>
</dbReference>
<keyword evidence="5" id="KW-0442">Lipid degradation</keyword>
<dbReference type="Proteomes" id="UP001165297">
    <property type="component" value="Unassembled WGS sequence"/>
</dbReference>
<dbReference type="RefSeq" id="WP_226190452.1">
    <property type="nucleotide sequence ID" value="NZ_JAJADQ010000017.1"/>
</dbReference>
<name>A0ABS8AJI4_9BACT</name>
<dbReference type="CDD" id="cd09174">
    <property type="entry name" value="PLDc_Nuc_like_unchar2"/>
    <property type="match status" value="1"/>
</dbReference>
<dbReference type="InterPro" id="IPR025202">
    <property type="entry name" value="PLD-like_dom"/>
</dbReference>
<proteinExistence type="inferred from homology"/>
<evidence type="ECO:0000256" key="1">
    <source>
        <dbReference type="ARBA" id="ARBA00000798"/>
    </source>
</evidence>
<feature type="domain" description="PLD phosphodiesterase" evidence="7">
    <location>
        <begin position="96"/>
        <end position="123"/>
    </location>
</feature>
<organism evidence="8 9">
    <name type="scientific">Hymenobacter nitidus</name>
    <dbReference type="NCBI Taxonomy" id="2880929"/>
    <lineage>
        <taxon>Bacteria</taxon>
        <taxon>Pseudomonadati</taxon>
        <taxon>Bacteroidota</taxon>
        <taxon>Cytophagia</taxon>
        <taxon>Cytophagales</taxon>
        <taxon>Hymenobacteraceae</taxon>
        <taxon>Hymenobacter</taxon>
    </lineage>
</organism>
<dbReference type="SMART" id="SM00155">
    <property type="entry name" value="PLDc"/>
    <property type="match status" value="1"/>
</dbReference>
<evidence type="ECO:0000256" key="2">
    <source>
        <dbReference type="ARBA" id="ARBA00008664"/>
    </source>
</evidence>
<dbReference type="Pfam" id="PF13091">
    <property type="entry name" value="PLDc_2"/>
    <property type="match status" value="1"/>
</dbReference>
<sequence length="460" mass="50296">MAYPGIQAQAYFDDIASQLVEEVLKARFSIRLAVAWLTHPDLVDALCKAADRAVVVEIIISRSDTNFSRRANILQLFQLLEAGATVLVNGPERSLDVGFLHHKFCIVDFETVITGSFNWTRNAASNEENILVTRADQRLARQYQDTFHELLHSSLFLSQVLPEQSYTANSADPSPAELYLWASVSVAAPGTAISLHWKSAGAIDLQLDGLAASTTPLPSTGELAFDFPQIEQRISLLAFTAEGEGLTSSVLLRPARLPVIERFELSHPVTVGGLIPVQLSWKTSQAEQIIIHPSVGLDELPLEGSVTVSPSVSTTYTLTALGIGGRREQAVSLFVASMPQLKRLDVPVPIGIRLQAELRYTTTSVPSGLDLTSAKVPALRLPALTELRSEMMPTTPTLSNLAASLGVASPGDLRLPPRPASSSSYWQRTRARIFNSLEQHFAHDWRLTHLLSTFRTLYGK</sequence>
<evidence type="ECO:0000256" key="6">
    <source>
        <dbReference type="ARBA" id="ARBA00023098"/>
    </source>
</evidence>
<dbReference type="EMBL" id="JAJADQ010000017">
    <property type="protein sequence ID" value="MCB2380455.1"/>
    <property type="molecule type" value="Genomic_DNA"/>
</dbReference>
<gene>
    <name evidence="8" type="ORF">LGH70_22875</name>
</gene>
<accession>A0ABS8AJI4</accession>
<dbReference type="PROSITE" id="PS50035">
    <property type="entry name" value="PLD"/>
    <property type="match status" value="1"/>
</dbReference>
<evidence type="ECO:0000313" key="9">
    <source>
        <dbReference type="Proteomes" id="UP001165297"/>
    </source>
</evidence>
<dbReference type="InterPro" id="IPR051406">
    <property type="entry name" value="PLD_domain"/>
</dbReference>
<dbReference type="SUPFAM" id="SSF56024">
    <property type="entry name" value="Phospholipase D/nuclease"/>
    <property type="match status" value="1"/>
</dbReference>
<evidence type="ECO:0000313" key="8">
    <source>
        <dbReference type="EMBL" id="MCB2380455.1"/>
    </source>
</evidence>
<reference evidence="8" key="1">
    <citation type="submission" date="2021-10" db="EMBL/GenBank/DDBJ databases">
        <authorList>
            <person name="Dean J.D."/>
            <person name="Kim M.K."/>
            <person name="Newey C.N."/>
            <person name="Stoker T.S."/>
            <person name="Thompson D.W."/>
            <person name="Grose J.H."/>
        </authorList>
    </citation>
    <scope>NUCLEOTIDE SEQUENCE</scope>
    <source>
        <strain evidence="8">BT635</strain>
    </source>
</reference>
<comment type="catalytic activity">
    <reaction evidence="1">
        <text>a 1,2-diacyl-sn-glycero-3-phosphocholine + H2O = a 1,2-diacyl-sn-glycero-3-phosphate + choline + H(+)</text>
        <dbReference type="Rhea" id="RHEA:14445"/>
        <dbReference type="ChEBI" id="CHEBI:15354"/>
        <dbReference type="ChEBI" id="CHEBI:15377"/>
        <dbReference type="ChEBI" id="CHEBI:15378"/>
        <dbReference type="ChEBI" id="CHEBI:57643"/>
        <dbReference type="ChEBI" id="CHEBI:58608"/>
        <dbReference type="EC" id="3.1.4.4"/>
    </reaction>
</comment>
<dbReference type="Gene3D" id="3.30.870.10">
    <property type="entry name" value="Endonuclease Chain A"/>
    <property type="match status" value="1"/>
</dbReference>
<evidence type="ECO:0000259" key="7">
    <source>
        <dbReference type="PROSITE" id="PS50035"/>
    </source>
</evidence>
<evidence type="ECO:0000256" key="3">
    <source>
        <dbReference type="ARBA" id="ARBA00012027"/>
    </source>
</evidence>
<keyword evidence="6" id="KW-0443">Lipid metabolism</keyword>
<evidence type="ECO:0000256" key="5">
    <source>
        <dbReference type="ARBA" id="ARBA00022963"/>
    </source>
</evidence>
<dbReference type="InterPro" id="IPR001736">
    <property type="entry name" value="PLipase_D/transphosphatidylase"/>
</dbReference>
<comment type="similarity">
    <text evidence="2">Belongs to the phospholipase D family.</text>
</comment>
<comment type="caution">
    <text evidence="8">The sequence shown here is derived from an EMBL/GenBank/DDBJ whole genome shotgun (WGS) entry which is preliminary data.</text>
</comment>
<evidence type="ECO:0000256" key="4">
    <source>
        <dbReference type="ARBA" id="ARBA00022801"/>
    </source>
</evidence>
<keyword evidence="4" id="KW-0378">Hydrolase</keyword>
<keyword evidence="9" id="KW-1185">Reference proteome</keyword>
<protein>
    <recommendedName>
        <fullName evidence="3">phospholipase D</fullName>
        <ecNumber evidence="3">3.1.4.4</ecNumber>
    </recommendedName>
</protein>
<dbReference type="PANTHER" id="PTHR43856:SF1">
    <property type="entry name" value="MITOCHONDRIAL CARDIOLIPIN HYDROLASE"/>
    <property type="match status" value="1"/>
</dbReference>